<sequence>MCPQPVVVAAATAIIDSNRTESSVRRRHQQQQVASAKRLFRKRLCVHPTTMFRIALKINDGLIRSPKMVKYSAAAPCWSCFPASPLY</sequence>
<name>A0A182NEU7_9DIPT</name>
<reference evidence="1" key="2">
    <citation type="submission" date="2020-05" db="UniProtKB">
        <authorList>
            <consortium name="EnsemblMetazoa"/>
        </authorList>
    </citation>
    <scope>IDENTIFICATION</scope>
    <source>
        <strain evidence="1">WRAIR2</strain>
    </source>
</reference>
<protein>
    <submittedName>
        <fullName evidence="1">Uncharacterized protein</fullName>
    </submittedName>
</protein>
<dbReference type="AlphaFoldDB" id="A0A182NEU7"/>
<proteinExistence type="predicted"/>
<dbReference type="VEuPathDB" id="VectorBase:ADIR006169"/>
<dbReference type="Proteomes" id="UP000075884">
    <property type="component" value="Unassembled WGS sequence"/>
</dbReference>
<keyword evidence="2" id="KW-1185">Reference proteome</keyword>
<evidence type="ECO:0000313" key="2">
    <source>
        <dbReference type="Proteomes" id="UP000075884"/>
    </source>
</evidence>
<accession>A0A182NEU7</accession>
<organism evidence="1 2">
    <name type="scientific">Anopheles dirus</name>
    <dbReference type="NCBI Taxonomy" id="7168"/>
    <lineage>
        <taxon>Eukaryota</taxon>
        <taxon>Metazoa</taxon>
        <taxon>Ecdysozoa</taxon>
        <taxon>Arthropoda</taxon>
        <taxon>Hexapoda</taxon>
        <taxon>Insecta</taxon>
        <taxon>Pterygota</taxon>
        <taxon>Neoptera</taxon>
        <taxon>Endopterygota</taxon>
        <taxon>Diptera</taxon>
        <taxon>Nematocera</taxon>
        <taxon>Culicoidea</taxon>
        <taxon>Culicidae</taxon>
        <taxon>Anophelinae</taxon>
        <taxon>Anopheles</taxon>
    </lineage>
</organism>
<dbReference type="EnsemblMetazoa" id="ADIR006169-RA">
    <property type="protein sequence ID" value="ADIR006169-PA"/>
    <property type="gene ID" value="ADIR006169"/>
</dbReference>
<reference evidence="2" key="1">
    <citation type="submission" date="2013-03" db="EMBL/GenBank/DDBJ databases">
        <title>The Genome Sequence of Anopheles dirus WRAIR2.</title>
        <authorList>
            <consortium name="The Broad Institute Genomics Platform"/>
            <person name="Neafsey D.E."/>
            <person name="Walton C."/>
            <person name="Walker B."/>
            <person name="Young S.K."/>
            <person name="Zeng Q."/>
            <person name="Gargeya S."/>
            <person name="Fitzgerald M."/>
            <person name="Haas B."/>
            <person name="Abouelleil A."/>
            <person name="Allen A.W."/>
            <person name="Alvarado L."/>
            <person name="Arachchi H.M."/>
            <person name="Berlin A.M."/>
            <person name="Chapman S.B."/>
            <person name="Gainer-Dewar J."/>
            <person name="Goldberg J."/>
            <person name="Griggs A."/>
            <person name="Gujja S."/>
            <person name="Hansen M."/>
            <person name="Howarth C."/>
            <person name="Imamovic A."/>
            <person name="Ireland A."/>
            <person name="Larimer J."/>
            <person name="McCowan C."/>
            <person name="Murphy C."/>
            <person name="Pearson M."/>
            <person name="Poon T.W."/>
            <person name="Priest M."/>
            <person name="Roberts A."/>
            <person name="Saif S."/>
            <person name="Shea T."/>
            <person name="Sisk P."/>
            <person name="Sykes S."/>
            <person name="Wortman J."/>
            <person name="Nusbaum C."/>
            <person name="Birren B."/>
        </authorList>
    </citation>
    <scope>NUCLEOTIDE SEQUENCE [LARGE SCALE GENOMIC DNA]</scope>
    <source>
        <strain evidence="2">WRAIR2</strain>
    </source>
</reference>
<evidence type="ECO:0000313" key="1">
    <source>
        <dbReference type="EnsemblMetazoa" id="ADIR006169-PA"/>
    </source>
</evidence>